<comment type="caution">
    <text evidence="2">The sequence shown here is derived from an EMBL/GenBank/DDBJ whole genome shotgun (WGS) entry which is preliminary data.</text>
</comment>
<protein>
    <submittedName>
        <fullName evidence="2">Uncharacterized protein</fullName>
    </submittedName>
</protein>
<organism evidence="2 3">
    <name type="scientific">Stigmatella ashevillensis</name>
    <dbReference type="NCBI Taxonomy" id="2995309"/>
    <lineage>
        <taxon>Bacteria</taxon>
        <taxon>Pseudomonadati</taxon>
        <taxon>Myxococcota</taxon>
        <taxon>Myxococcia</taxon>
        <taxon>Myxococcales</taxon>
        <taxon>Cystobacterineae</taxon>
        <taxon>Archangiaceae</taxon>
        <taxon>Stigmatella</taxon>
    </lineage>
</organism>
<evidence type="ECO:0000313" key="3">
    <source>
        <dbReference type="Proteomes" id="UP001221838"/>
    </source>
</evidence>
<evidence type="ECO:0000256" key="1">
    <source>
        <dbReference type="SAM" id="MobiDB-lite"/>
    </source>
</evidence>
<accession>A0ABT5D3K5</accession>
<feature type="region of interest" description="Disordered" evidence="1">
    <location>
        <begin position="35"/>
        <end position="55"/>
    </location>
</feature>
<dbReference type="Proteomes" id="UP001221838">
    <property type="component" value="Unassembled WGS sequence"/>
</dbReference>
<dbReference type="EMBL" id="JAQNDM010000002">
    <property type="protein sequence ID" value="MDC0708254.1"/>
    <property type="molecule type" value="Genomic_DNA"/>
</dbReference>
<keyword evidence="3" id="KW-1185">Reference proteome</keyword>
<gene>
    <name evidence="2" type="ORF">POL68_07205</name>
</gene>
<reference evidence="2 3" key="1">
    <citation type="submission" date="2022-11" db="EMBL/GenBank/DDBJ databases">
        <title>Minimal conservation of predation-associated metabolite biosynthetic gene clusters underscores biosynthetic potential of Myxococcota including descriptions for ten novel species: Archangium lansinium sp. nov., Myxococcus landrumus sp. nov., Nannocystis bai.</title>
        <authorList>
            <person name="Ahearne A."/>
            <person name="Stevens C."/>
            <person name="Dowd S."/>
        </authorList>
    </citation>
    <scope>NUCLEOTIDE SEQUENCE [LARGE SCALE GENOMIC DNA]</scope>
    <source>
        <strain evidence="2 3">NCWAL01</strain>
    </source>
</reference>
<evidence type="ECO:0000313" key="2">
    <source>
        <dbReference type="EMBL" id="MDC0708254.1"/>
    </source>
</evidence>
<sequence length="55" mass="5945">MNEKQEKQVVEAKKLKLKIDPKSFRFLTNVEASKISGGLPTTTDGTSGQCNGSTC</sequence>
<feature type="compositionally biased region" description="Polar residues" evidence="1">
    <location>
        <begin position="39"/>
        <end position="55"/>
    </location>
</feature>
<dbReference type="RefSeq" id="WP_272135909.1">
    <property type="nucleotide sequence ID" value="NZ_JAQNDM010000002.1"/>
</dbReference>
<name>A0ABT5D3K5_9BACT</name>
<proteinExistence type="predicted"/>